<name>A0A1W2D9X2_9SPHI</name>
<organism evidence="1 2">
    <name type="scientific">Pedobacter africanus</name>
    <dbReference type="NCBI Taxonomy" id="151894"/>
    <lineage>
        <taxon>Bacteria</taxon>
        <taxon>Pseudomonadati</taxon>
        <taxon>Bacteroidota</taxon>
        <taxon>Sphingobacteriia</taxon>
        <taxon>Sphingobacteriales</taxon>
        <taxon>Sphingobacteriaceae</taxon>
        <taxon>Pedobacter</taxon>
    </lineage>
</organism>
<dbReference type="STRING" id="151894.SAMN04488524_3506"/>
<sequence>MIMKFLNKMILMFLVGGLFQACKKDPGNYNYIEINEAVVSGLDSLYSVNQGEILQIKPKIAYSRDAAGDTLNYKYSWLRINREGYNAGVPKLIDSATNFNVRMNDNLGVYNYSFRITDKKTGVWKESYFKIFVTNKTYEGWYLLSETGGKQSRLDMLSYKVAAKKYEFMEDVLAASRSTLKLKGTPSFIEFFNTNGVPIINGTQDALVVGTTEMATFLGVDTLEHLPIYDFSVFMEGNKNLAIGPGSKMETLPFNVFLWANHIVYTQYYGKLFPINKMSSGNTNPFKTSRSFGAASVDAVLFNEDASEFVWYPGNGAKSCIKIENETLFKNKIDKDLLYMKYSSYNGGEYFAILKDKTSDKVYLARFTVGKQNYFAEITGTPIAQAEQFEVSGDFGYVFYSVGGKLYEYDFNLKLNKEMADYGSRKISLLKFQYVDPGYYTKNPRYVDINRRLCVCTYDEGNIDRSGTLDLYFIPPINGQLVKEESFSGMGKIVSITYRNRS</sequence>
<accession>A0A1W2D9X2</accession>
<dbReference type="Proteomes" id="UP000192756">
    <property type="component" value="Unassembled WGS sequence"/>
</dbReference>
<evidence type="ECO:0000313" key="2">
    <source>
        <dbReference type="Proteomes" id="UP000192756"/>
    </source>
</evidence>
<reference evidence="2" key="1">
    <citation type="submission" date="2017-04" db="EMBL/GenBank/DDBJ databases">
        <authorList>
            <person name="Varghese N."/>
            <person name="Submissions S."/>
        </authorList>
    </citation>
    <scope>NUCLEOTIDE SEQUENCE [LARGE SCALE GENOMIC DNA]</scope>
    <source>
        <strain evidence="2">DSM 12126</strain>
    </source>
</reference>
<keyword evidence="2" id="KW-1185">Reference proteome</keyword>
<protein>
    <submittedName>
        <fullName evidence="1">PKD-like family protein</fullName>
    </submittedName>
</protein>
<evidence type="ECO:0000313" key="1">
    <source>
        <dbReference type="EMBL" id="SMC94064.1"/>
    </source>
</evidence>
<dbReference type="InterPro" id="IPR032183">
    <property type="entry name" value="PKD-like"/>
</dbReference>
<dbReference type="AlphaFoldDB" id="A0A1W2D9X2"/>
<dbReference type="EMBL" id="FWXT01000003">
    <property type="protein sequence ID" value="SMC94064.1"/>
    <property type="molecule type" value="Genomic_DNA"/>
</dbReference>
<dbReference type="Pfam" id="PF16407">
    <property type="entry name" value="PKD_2"/>
    <property type="match status" value="1"/>
</dbReference>
<proteinExistence type="predicted"/>
<gene>
    <name evidence="1" type="ORF">SAMN04488524_3506</name>
</gene>
<dbReference type="PROSITE" id="PS51257">
    <property type="entry name" value="PROKAR_LIPOPROTEIN"/>
    <property type="match status" value="1"/>
</dbReference>